<dbReference type="PANTHER" id="PTHR37292:SF2">
    <property type="entry name" value="DUF262 DOMAIN-CONTAINING PROTEIN"/>
    <property type="match status" value="1"/>
</dbReference>
<dbReference type="InterPro" id="IPR004919">
    <property type="entry name" value="GmrSD_N"/>
</dbReference>
<proteinExistence type="predicted"/>
<sequence length="598" mass="69757">MSNYNVNNSTVNALLGWIEEDIVAIPEIQRPFVWKSSKVRDLLDSLYKDYPIGYIITWQNPDARLKDGSISHGKRILIDGQQRVTALMAAISGKEVLNKKFQNRRIKIAFHPFEEKFEVQNTAILNDKKWIPDISKIFNSTFSQFNFINTYCQENPEMNPDTLNAILQRLINIKHSTLGIIELNHTLDIETVTEIFIRINSAGVSLSQADFAMSKISVNDVYNGPIIRKTIDYFSHLIKSPAIYDDIKKNDSEFASSDPFHKIKWVKDYNTNIYEPSYSDVLRVAFTYKFLRGRLSNLVSLLSGRDFETREYKEDIIENSFKDLSDGVIKFVDETNFKRFIMILKSAGIIDTKLIRSQNSLNFAYSLFLLLRERGFNSSNINHAVRKWLVISILTERYSSSPESMFDFDIKRFANANNPNDYITSIENGELSDAYWENIFMDNLETSVASSPYFNLYLMSQIYDNDYAFLSKSIRVQQLIEERGDVHHVFPKKYLQNNGYNNRRHYNQIANYVYTEQAVNLAIRDQAPEKYMEVVRKQITDSELAIGEINDESSLRENMKMNCVPEAIFSMTANNYDEFLVERRRMIMEKIRRFYEKL</sequence>
<evidence type="ECO:0000259" key="1">
    <source>
        <dbReference type="Pfam" id="PF03235"/>
    </source>
</evidence>
<dbReference type="RefSeq" id="WP_160911707.1">
    <property type="nucleotide sequence ID" value="NZ_WMEZ01000001.1"/>
</dbReference>
<evidence type="ECO:0000313" key="3">
    <source>
        <dbReference type="Proteomes" id="UP000447393"/>
    </source>
</evidence>
<dbReference type="PANTHER" id="PTHR37292">
    <property type="entry name" value="VNG6097C"/>
    <property type="match status" value="1"/>
</dbReference>
<protein>
    <submittedName>
        <fullName evidence="2">DUF262 domain-containing protein</fullName>
    </submittedName>
</protein>
<feature type="domain" description="GmrSD restriction endonucleases N-terminal" evidence="1">
    <location>
        <begin position="23"/>
        <end position="215"/>
    </location>
</feature>
<dbReference type="Proteomes" id="UP000447393">
    <property type="component" value="Unassembled WGS sequence"/>
</dbReference>
<dbReference type="OrthoDB" id="9798761at2"/>
<dbReference type="Pfam" id="PF03235">
    <property type="entry name" value="GmrSD_N"/>
    <property type="match status" value="1"/>
</dbReference>
<name>A0A845E072_9BACI</name>
<comment type="caution">
    <text evidence="2">The sequence shown here is derived from an EMBL/GenBank/DDBJ whole genome shotgun (WGS) entry which is preliminary data.</text>
</comment>
<gene>
    <name evidence="2" type="ORF">GLV98_02300</name>
</gene>
<evidence type="ECO:0000313" key="2">
    <source>
        <dbReference type="EMBL" id="MYL48292.1"/>
    </source>
</evidence>
<dbReference type="EMBL" id="WMEZ01000001">
    <property type="protein sequence ID" value="MYL48292.1"/>
    <property type="molecule type" value="Genomic_DNA"/>
</dbReference>
<dbReference type="AlphaFoldDB" id="A0A845E072"/>
<organism evidence="2 3">
    <name type="scientific">Halobacillus litoralis</name>
    <dbReference type="NCBI Taxonomy" id="45668"/>
    <lineage>
        <taxon>Bacteria</taxon>
        <taxon>Bacillati</taxon>
        <taxon>Bacillota</taxon>
        <taxon>Bacilli</taxon>
        <taxon>Bacillales</taxon>
        <taxon>Bacillaceae</taxon>
        <taxon>Halobacillus</taxon>
    </lineage>
</organism>
<accession>A0A845E072</accession>
<reference evidence="2 3" key="1">
    <citation type="submission" date="2019-11" db="EMBL/GenBank/DDBJ databases">
        <title>Genome sequences of 17 halophilic strains isolated from different environments.</title>
        <authorList>
            <person name="Furrow R.E."/>
        </authorList>
    </citation>
    <scope>NUCLEOTIDE SEQUENCE [LARGE SCALE GENOMIC DNA]</scope>
    <source>
        <strain evidence="2 3">22505_10_Sand</strain>
    </source>
</reference>